<evidence type="ECO:0000313" key="3">
    <source>
        <dbReference type="Proteomes" id="UP000252405"/>
    </source>
</evidence>
<sequence length="112" mass="12780">MNHIAPSPVHDSLITHQRQLVTEYAFCLGAIPTTIRVRVYRQLDGNRYSCEQSHYIQTPLQAEPIYESADDHASLDDCLTTITGDMATQYRKAEEAGHDPSEDWLLPSRDYE</sequence>
<organism evidence="2 3">
    <name type="scientific">Billgrantia montanilacus</name>
    <dbReference type="NCBI Taxonomy" id="2282305"/>
    <lineage>
        <taxon>Bacteria</taxon>
        <taxon>Pseudomonadati</taxon>
        <taxon>Pseudomonadota</taxon>
        <taxon>Gammaproteobacteria</taxon>
        <taxon>Oceanospirillales</taxon>
        <taxon>Halomonadaceae</taxon>
        <taxon>Billgrantia</taxon>
    </lineage>
</organism>
<reference evidence="2 3" key="1">
    <citation type="submission" date="2018-07" db="EMBL/GenBank/DDBJ databases">
        <title>Halomonas montanilacus sp. nov., isolated from Lake Pengyan on Tibetan Plateau.</title>
        <authorList>
            <person name="Lu H."/>
            <person name="Xing P."/>
            <person name="Wu Q."/>
        </authorList>
    </citation>
    <scope>NUCLEOTIDE SEQUENCE [LARGE SCALE GENOMIC DNA]</scope>
    <source>
        <strain evidence="2 3">PYC7W</strain>
    </source>
</reference>
<evidence type="ECO:0000256" key="1">
    <source>
        <dbReference type="SAM" id="MobiDB-lite"/>
    </source>
</evidence>
<dbReference type="RefSeq" id="WP_114479310.1">
    <property type="nucleotide sequence ID" value="NZ_QPII01000008.1"/>
</dbReference>
<dbReference type="Proteomes" id="UP000252405">
    <property type="component" value="Unassembled WGS sequence"/>
</dbReference>
<feature type="compositionally biased region" description="Basic and acidic residues" evidence="1">
    <location>
        <begin position="92"/>
        <end position="101"/>
    </location>
</feature>
<accession>A0A368TW60</accession>
<dbReference type="AlphaFoldDB" id="A0A368TW60"/>
<evidence type="ECO:0000313" key="2">
    <source>
        <dbReference type="EMBL" id="RCV88908.1"/>
    </source>
</evidence>
<comment type="caution">
    <text evidence="2">The sequence shown here is derived from an EMBL/GenBank/DDBJ whole genome shotgun (WGS) entry which is preliminary data.</text>
</comment>
<feature type="region of interest" description="Disordered" evidence="1">
    <location>
        <begin position="92"/>
        <end position="112"/>
    </location>
</feature>
<keyword evidence="3" id="KW-1185">Reference proteome</keyword>
<dbReference type="OrthoDB" id="7062241at2"/>
<name>A0A368TW60_9GAMM</name>
<proteinExistence type="predicted"/>
<protein>
    <submittedName>
        <fullName evidence="2">Uncharacterized protein</fullName>
    </submittedName>
</protein>
<dbReference type="EMBL" id="QPII01000008">
    <property type="protein sequence ID" value="RCV88908.1"/>
    <property type="molecule type" value="Genomic_DNA"/>
</dbReference>
<gene>
    <name evidence="2" type="ORF">DU505_12445</name>
</gene>